<feature type="transmembrane region" description="Helical" evidence="5">
    <location>
        <begin position="507"/>
        <end position="532"/>
    </location>
</feature>
<keyword evidence="2 5" id="KW-0812">Transmembrane</keyword>
<dbReference type="AlphaFoldDB" id="A0A2I0TKX4"/>
<reference evidence="8" key="2">
    <citation type="submission" date="2017-12" db="EMBL/GenBank/DDBJ databases">
        <title>Genome sequence of the Bar-tailed Godwit (Limosa lapponica baueri).</title>
        <authorList>
            <person name="Lima N.C.B."/>
            <person name="Parody-Merino A.M."/>
            <person name="Battley P.F."/>
            <person name="Fidler A.E."/>
            <person name="Prosdocimi F."/>
        </authorList>
    </citation>
    <scope>NUCLEOTIDE SEQUENCE [LARGE SCALE GENOMIC DNA]</scope>
</reference>
<dbReference type="InterPro" id="IPR027359">
    <property type="entry name" value="Volt_channel_dom_sf"/>
</dbReference>
<feature type="transmembrane region" description="Helical" evidence="5">
    <location>
        <begin position="412"/>
        <end position="434"/>
    </location>
</feature>
<dbReference type="InterPro" id="IPR005821">
    <property type="entry name" value="Ion_trans_dom"/>
</dbReference>
<evidence type="ECO:0000256" key="2">
    <source>
        <dbReference type="ARBA" id="ARBA00022692"/>
    </source>
</evidence>
<evidence type="ECO:0000313" key="8">
    <source>
        <dbReference type="Proteomes" id="UP000233556"/>
    </source>
</evidence>
<dbReference type="Gene3D" id="1.25.40.430">
    <property type="match status" value="1"/>
</dbReference>
<feature type="transmembrane region" description="Helical" evidence="5">
    <location>
        <begin position="170"/>
        <end position="189"/>
    </location>
</feature>
<proteinExistence type="predicted"/>
<evidence type="ECO:0000256" key="4">
    <source>
        <dbReference type="ARBA" id="ARBA00023136"/>
    </source>
</evidence>
<evidence type="ECO:0000313" key="7">
    <source>
        <dbReference type="EMBL" id="PKU34383.1"/>
    </source>
</evidence>
<reference evidence="8" key="1">
    <citation type="submission" date="2017-11" db="EMBL/GenBank/DDBJ databases">
        <authorList>
            <person name="Lima N.C."/>
            <person name="Parody-Merino A.M."/>
            <person name="Battley P.F."/>
            <person name="Fidler A.E."/>
            <person name="Prosdocimi F."/>
        </authorList>
    </citation>
    <scope>NUCLEOTIDE SEQUENCE [LARGE SCALE GENOMIC DNA]</scope>
</reference>
<dbReference type="Proteomes" id="UP000233556">
    <property type="component" value="Unassembled WGS sequence"/>
</dbReference>
<dbReference type="EMBL" id="KZ509162">
    <property type="protein sequence ID" value="PKU34383.1"/>
    <property type="molecule type" value="Genomic_DNA"/>
</dbReference>
<feature type="transmembrane region" description="Helical" evidence="5">
    <location>
        <begin position="665"/>
        <end position="685"/>
    </location>
</feature>
<dbReference type="SUPFAM" id="SSF81324">
    <property type="entry name" value="Voltage-gated potassium channels"/>
    <property type="match status" value="2"/>
</dbReference>
<feature type="transmembrane region" description="Helical" evidence="5">
    <location>
        <begin position="43"/>
        <end position="62"/>
    </location>
</feature>
<feature type="domain" description="BUB1 N-terminal" evidence="6">
    <location>
        <begin position="747"/>
        <end position="900"/>
    </location>
</feature>
<dbReference type="Pfam" id="PF08311">
    <property type="entry name" value="Mad3_BUB1_I"/>
    <property type="match status" value="1"/>
</dbReference>
<evidence type="ECO:0000256" key="5">
    <source>
        <dbReference type="SAM" id="Phobius"/>
    </source>
</evidence>
<dbReference type="PANTHER" id="PTHR46726:SF1">
    <property type="entry name" value="TWO-PORE CALCIUM CHANNEL 3"/>
    <property type="match status" value="1"/>
</dbReference>
<organism evidence="7 8">
    <name type="scientific">Limosa lapponica baueri</name>
    <dbReference type="NCBI Taxonomy" id="1758121"/>
    <lineage>
        <taxon>Eukaryota</taxon>
        <taxon>Metazoa</taxon>
        <taxon>Chordata</taxon>
        <taxon>Craniata</taxon>
        <taxon>Vertebrata</taxon>
        <taxon>Euteleostomi</taxon>
        <taxon>Archelosauria</taxon>
        <taxon>Archosauria</taxon>
        <taxon>Dinosauria</taxon>
        <taxon>Saurischia</taxon>
        <taxon>Theropoda</taxon>
        <taxon>Coelurosauria</taxon>
        <taxon>Aves</taxon>
        <taxon>Neognathae</taxon>
        <taxon>Neoaves</taxon>
        <taxon>Charadriiformes</taxon>
        <taxon>Scolopacidae</taxon>
        <taxon>Limosa</taxon>
    </lineage>
</organism>
<feature type="transmembrane region" description="Helical" evidence="5">
    <location>
        <begin position="238"/>
        <end position="266"/>
    </location>
</feature>
<keyword evidence="4 5" id="KW-0472">Membrane</keyword>
<dbReference type="GO" id="GO:0005216">
    <property type="term" value="F:monoatomic ion channel activity"/>
    <property type="evidence" value="ECO:0007669"/>
    <property type="project" value="InterPro"/>
</dbReference>
<dbReference type="GO" id="GO:0016020">
    <property type="term" value="C:membrane"/>
    <property type="evidence" value="ECO:0007669"/>
    <property type="project" value="UniProtKB-SubCell"/>
</dbReference>
<feature type="transmembrane region" description="Helical" evidence="5">
    <location>
        <begin position="68"/>
        <end position="88"/>
    </location>
</feature>
<dbReference type="SMART" id="SM00777">
    <property type="entry name" value="Mad3_BUB1_I"/>
    <property type="match status" value="1"/>
</dbReference>
<dbReference type="Gene3D" id="1.20.120.350">
    <property type="entry name" value="Voltage-gated potassium channels. Chain C"/>
    <property type="match status" value="1"/>
</dbReference>
<dbReference type="PROSITE" id="PS51489">
    <property type="entry name" value="BUB1_N"/>
    <property type="match status" value="1"/>
</dbReference>
<keyword evidence="3 5" id="KW-1133">Transmembrane helix</keyword>
<dbReference type="OrthoDB" id="416585at2759"/>
<feature type="transmembrane region" description="Helical" evidence="5">
    <location>
        <begin position="388"/>
        <end position="406"/>
    </location>
</feature>
<feature type="transmembrane region" description="Helical" evidence="5">
    <location>
        <begin position="109"/>
        <end position="128"/>
    </location>
</feature>
<dbReference type="Pfam" id="PF00520">
    <property type="entry name" value="Ion_trans"/>
    <property type="match status" value="2"/>
</dbReference>
<feature type="transmembrane region" description="Helical" evidence="5">
    <location>
        <begin position="446"/>
        <end position="464"/>
    </location>
</feature>
<sequence>MAEAALQDLLLAAAFVSDAQYNRNIPFKTSPEAVRLYYLYNHWIMRTVTYFFIFLNLSLAVFEEPAVYPLPFLVTSLVEVLCLLVFFGRLTHFAKVTFRNVFWKDTKNICIMVAILLSLTDLAIYGVLRIYNVSSIRWSRIVRPIFLINFAESRQIRRAFRSIRNTLPEITYVFLLFMFSLLMFSLMALKLFGERNLQTAEGLPYFKNYLEIVFDLYVLVTTANSPDVMMPAFDFSSWYALFFIAFVIVNTYIFMSLFLAVVYNNYKKHLKNEIRKLAYMKHRKMIEAFNLLKEEEGAQFVVREARWKQLVKLVAPDISSSHRELLLRISDDEQKGFIDKKSFVQLADLLNIQVVTLKIRSHPLNQWMPRVYKSAVSQFLRSMVRHRGFVWTYDVIILINAVFIALDEATPYISYAEWVFLALYITEILLKVYTYEPRAFFGKNQFWNWFDTLIIFAALTATILNTTLKSTTKYNSQQILDIVFILRVLRLIRIVDSIQRFRVIMNTLINIVPTMLTFGGLTLVVYCVFAIIGMELFHGKIQFFPANSNAPYALECGNPALKDSLFARGKYCKNNFNNFVSSFIVLMELTVVNQWHDILCGERSKLGDPFCNPLLLVLHKPVHIVPDEREMVPAEGFVGKVCCSGQCYLVTWFLPQCCSTARCSLPLALFPLTPFILFANGFANVTVQPAKLYFIAFHIVMVIIIVNIFVSFILEAFFVEYSLEKSEVETAIEQKIQELGMGVQESYEAQIRNYQGTDPLEPWDRYVQWVEGCLPLQEKQNRLPGLLEQLVKMFLSEKRYHQDPRFISCCVKLAQFITSPCQYFDYLHGQGIGAKSSNFYVAWAQQLVNEGNVQYAGAVLQKGLHNQAQPREDLQQLYCWLQNYDPRNPPLQGEAKDTCL</sequence>
<keyword evidence="8" id="KW-1185">Reference proteome</keyword>
<feature type="transmembrane region" description="Helical" evidence="5">
    <location>
        <begin position="692"/>
        <end position="714"/>
    </location>
</feature>
<feature type="transmembrane region" description="Helical" evidence="5">
    <location>
        <begin position="209"/>
        <end position="226"/>
    </location>
</feature>
<evidence type="ECO:0000256" key="3">
    <source>
        <dbReference type="ARBA" id="ARBA00022989"/>
    </source>
</evidence>
<dbReference type="InterPro" id="IPR013212">
    <property type="entry name" value="Mad3/Bub1_I"/>
</dbReference>
<name>A0A2I0TKX4_LIMLA</name>
<evidence type="ECO:0000256" key="1">
    <source>
        <dbReference type="ARBA" id="ARBA00004141"/>
    </source>
</evidence>
<evidence type="ECO:0000259" key="6">
    <source>
        <dbReference type="PROSITE" id="PS51489"/>
    </source>
</evidence>
<comment type="subcellular location">
    <subcellularLocation>
        <location evidence="1">Membrane</location>
        <topology evidence="1">Multi-pass membrane protein</topology>
    </subcellularLocation>
</comment>
<dbReference type="Gene3D" id="1.10.287.70">
    <property type="match status" value="2"/>
</dbReference>
<accession>A0A2I0TKX4</accession>
<dbReference type="PANTHER" id="PTHR46726">
    <property type="entry name" value="TWO PORE CHANNEL 3"/>
    <property type="match status" value="1"/>
</dbReference>
<protein>
    <submittedName>
        <fullName evidence="7">Two pore calcium channel protein 1-like</fullName>
    </submittedName>
</protein>
<gene>
    <name evidence="7" type="ORF">llap_15314</name>
</gene>